<gene>
    <name evidence="2" type="ordered locus">YPA_0884</name>
</gene>
<sequence>MPQVNNISTNNIHSAGFNNSNSIQKYTGAVSSISDDLRINNEKCKSDIGTISGDIKINRHSAVYGNVNSVSGDITVKNSIVDKDITTVSGDVNAVNSTIGKNIKTVSGSIEVEQSTVSGNLETTSGGIDIDTTKINGNVHTTSGSISMNDSTIDGSVTCKAGSVTIVNSTIKESLNVTSEKIIVGTASCIGKINISPPESVNFNIMNFGNDSIVMGMRNFCISGEVNFTITNGKVFVNEQRVGHTASQSTSKKVEEVTINIAKNASVNDIVFYTKKCHIILEGNAKYNGEKKDGMQFTHVNAPKSHAYA</sequence>
<dbReference type="HOGENOM" id="CLU_900019_0_0_6"/>
<organism evidence="2 3">
    <name type="scientific">Yersinia pestis bv. Antiqua (strain Antiqua)</name>
    <dbReference type="NCBI Taxonomy" id="360102"/>
    <lineage>
        <taxon>Bacteria</taxon>
        <taxon>Pseudomonadati</taxon>
        <taxon>Pseudomonadota</taxon>
        <taxon>Gammaproteobacteria</taxon>
        <taxon>Enterobacterales</taxon>
        <taxon>Yersiniaceae</taxon>
        <taxon>Yersinia</taxon>
    </lineage>
</organism>
<dbReference type="InterPro" id="IPR025164">
    <property type="entry name" value="Toastrack_DUF4097"/>
</dbReference>
<accession>A0A0E1NU10</accession>
<dbReference type="KEGG" id="ypa:YPA_0884"/>
<dbReference type="PATRIC" id="fig|360102.15.peg.3941"/>
<dbReference type="GeneID" id="57977313"/>
<dbReference type="RefSeq" id="WP_002210776.1">
    <property type="nucleotide sequence ID" value="NC_008150.1"/>
</dbReference>
<feature type="domain" description="DUF4097" evidence="1">
    <location>
        <begin position="21"/>
        <end position="114"/>
    </location>
</feature>
<evidence type="ECO:0000259" key="1">
    <source>
        <dbReference type="Pfam" id="PF13349"/>
    </source>
</evidence>
<dbReference type="Proteomes" id="UP000001971">
    <property type="component" value="Chromosome"/>
</dbReference>
<proteinExistence type="predicted"/>
<dbReference type="EMBL" id="CP000308">
    <property type="protein sequence ID" value="ABG12852.1"/>
    <property type="molecule type" value="Genomic_DNA"/>
</dbReference>
<evidence type="ECO:0000313" key="3">
    <source>
        <dbReference type="Proteomes" id="UP000001971"/>
    </source>
</evidence>
<evidence type="ECO:0000313" key="2">
    <source>
        <dbReference type="EMBL" id="ABG12852.1"/>
    </source>
</evidence>
<dbReference type="Pfam" id="PF13349">
    <property type="entry name" value="DUF4097"/>
    <property type="match status" value="1"/>
</dbReference>
<protein>
    <recommendedName>
        <fullName evidence="1">DUF4097 domain-containing protein</fullName>
    </recommendedName>
</protein>
<reference evidence="2 3" key="1">
    <citation type="journal article" date="2006" name="J. Bacteriol.">
        <title>Complete genome sequence of Yersinia pestis strains Antiqua and Nepal516: evidence of gene reduction in an emerging pathogen.</title>
        <authorList>
            <person name="Chain P.S."/>
            <person name="Hu P."/>
            <person name="Malfatti S.A."/>
            <person name="Radnedge L."/>
            <person name="Larimer F."/>
            <person name="Vergez L.M."/>
            <person name="Worsham P."/>
            <person name="Chu M.C."/>
            <person name="Andersen G.L."/>
        </authorList>
    </citation>
    <scope>NUCLEOTIDE SEQUENCE [LARGE SCALE GENOMIC DNA]</scope>
    <source>
        <strain evidence="2 3">Antiqua</strain>
    </source>
</reference>
<name>A0A0E1NU10_YERPA</name>
<dbReference type="AlphaFoldDB" id="A0A0E1NU10"/>